<name>A0A834ZL85_TETSI</name>
<dbReference type="OrthoDB" id="591587at2759"/>
<evidence type="ECO:0000256" key="1">
    <source>
        <dbReference type="SAM" id="Phobius"/>
    </source>
</evidence>
<evidence type="ECO:0000313" key="3">
    <source>
        <dbReference type="Proteomes" id="UP000655225"/>
    </source>
</evidence>
<dbReference type="EMBL" id="JABCRI010000004">
    <property type="protein sequence ID" value="KAF8408402.1"/>
    <property type="molecule type" value="Genomic_DNA"/>
</dbReference>
<keyword evidence="1" id="KW-1133">Transmembrane helix</keyword>
<feature type="transmembrane region" description="Helical" evidence="1">
    <location>
        <begin position="108"/>
        <end position="134"/>
    </location>
</feature>
<accession>A0A834ZL85</accession>
<comment type="caution">
    <text evidence="2">The sequence shown here is derived from an EMBL/GenBank/DDBJ whole genome shotgun (WGS) entry which is preliminary data.</text>
</comment>
<dbReference type="PANTHER" id="PTHR31170">
    <property type="entry name" value="BNAC04G53230D PROTEIN"/>
    <property type="match status" value="1"/>
</dbReference>
<dbReference type="OMA" id="KFNSFHC"/>
<gene>
    <name evidence="2" type="ORF">HHK36_007552</name>
</gene>
<protein>
    <submittedName>
        <fullName evidence="2">Uncharacterized protein</fullName>
    </submittedName>
</protein>
<dbReference type="Proteomes" id="UP000655225">
    <property type="component" value="Unassembled WGS sequence"/>
</dbReference>
<sequence>METLFRNLIALEQCYGDGDFITSYVFLMDSLISSTKDVELLCNKGIITHGLGSDEEVSALINKLCKEVVMGGFQYKTLCDDVNKYYRNIWHKWRATLKRDYFNTPWMVLKFVAAILLLLLTTTGTVFAILSFIVHGS</sequence>
<keyword evidence="1" id="KW-0812">Transmembrane</keyword>
<reference evidence="2 3" key="1">
    <citation type="submission" date="2020-04" db="EMBL/GenBank/DDBJ databases">
        <title>Plant Genome Project.</title>
        <authorList>
            <person name="Zhang R.-G."/>
        </authorList>
    </citation>
    <scope>NUCLEOTIDE SEQUENCE [LARGE SCALE GENOMIC DNA]</scope>
    <source>
        <strain evidence="2">YNK0</strain>
        <tissue evidence="2">Leaf</tissue>
    </source>
</reference>
<dbReference type="Pfam" id="PF03140">
    <property type="entry name" value="DUF247"/>
    <property type="match status" value="1"/>
</dbReference>
<organism evidence="2 3">
    <name type="scientific">Tetracentron sinense</name>
    <name type="common">Spur-leaf</name>
    <dbReference type="NCBI Taxonomy" id="13715"/>
    <lineage>
        <taxon>Eukaryota</taxon>
        <taxon>Viridiplantae</taxon>
        <taxon>Streptophyta</taxon>
        <taxon>Embryophyta</taxon>
        <taxon>Tracheophyta</taxon>
        <taxon>Spermatophyta</taxon>
        <taxon>Magnoliopsida</taxon>
        <taxon>Trochodendrales</taxon>
        <taxon>Trochodendraceae</taxon>
        <taxon>Tetracentron</taxon>
    </lineage>
</organism>
<dbReference type="InterPro" id="IPR004158">
    <property type="entry name" value="DUF247_pln"/>
</dbReference>
<evidence type="ECO:0000313" key="2">
    <source>
        <dbReference type="EMBL" id="KAF8408402.1"/>
    </source>
</evidence>
<dbReference type="AlphaFoldDB" id="A0A834ZL85"/>
<dbReference type="PANTHER" id="PTHR31170:SF17">
    <property type="match status" value="1"/>
</dbReference>
<keyword evidence="3" id="KW-1185">Reference proteome</keyword>
<proteinExistence type="predicted"/>
<keyword evidence="1" id="KW-0472">Membrane</keyword>